<protein>
    <recommendedName>
        <fullName evidence="1">Sulfatase-modifying factor enzyme-like domain-containing protein</fullName>
    </recommendedName>
</protein>
<dbReference type="SUPFAM" id="SSF56436">
    <property type="entry name" value="C-type lectin-like"/>
    <property type="match status" value="1"/>
</dbReference>
<dbReference type="InterPro" id="IPR042095">
    <property type="entry name" value="SUMF_sf"/>
</dbReference>
<evidence type="ECO:0000259" key="1">
    <source>
        <dbReference type="Pfam" id="PF03781"/>
    </source>
</evidence>
<reference evidence="2" key="1">
    <citation type="submission" date="2018-05" db="EMBL/GenBank/DDBJ databases">
        <authorList>
            <person name="Lanie J.A."/>
            <person name="Ng W.-L."/>
            <person name="Kazmierczak K.M."/>
            <person name="Andrzejewski T.M."/>
            <person name="Davidsen T.M."/>
            <person name="Wayne K.J."/>
            <person name="Tettelin H."/>
            <person name="Glass J.I."/>
            <person name="Rusch D."/>
            <person name="Podicherti R."/>
            <person name="Tsui H.-C.T."/>
            <person name="Winkler M.E."/>
        </authorList>
    </citation>
    <scope>NUCLEOTIDE SEQUENCE</scope>
</reference>
<dbReference type="GO" id="GO:0120147">
    <property type="term" value="F:formylglycine-generating oxidase activity"/>
    <property type="evidence" value="ECO:0007669"/>
    <property type="project" value="TreeGrafter"/>
</dbReference>
<name>A0A381ZS33_9ZZZZ</name>
<gene>
    <name evidence="2" type="ORF">METZ01_LOCUS144900</name>
</gene>
<dbReference type="AlphaFoldDB" id="A0A381ZS33"/>
<feature type="domain" description="Sulfatase-modifying factor enzyme-like" evidence="1">
    <location>
        <begin position="79"/>
        <end position="272"/>
    </location>
</feature>
<dbReference type="PANTHER" id="PTHR23150:SF19">
    <property type="entry name" value="FORMYLGLYCINE-GENERATING ENZYME"/>
    <property type="match status" value="1"/>
</dbReference>
<organism evidence="2">
    <name type="scientific">marine metagenome</name>
    <dbReference type="NCBI Taxonomy" id="408172"/>
    <lineage>
        <taxon>unclassified sequences</taxon>
        <taxon>metagenomes</taxon>
        <taxon>ecological metagenomes</taxon>
    </lineage>
</organism>
<dbReference type="Gene3D" id="3.90.1580.10">
    <property type="entry name" value="paralog of FGE (formylglycine-generating enzyme)"/>
    <property type="match status" value="1"/>
</dbReference>
<dbReference type="Pfam" id="PF03781">
    <property type="entry name" value="FGE-sulfatase"/>
    <property type="match status" value="1"/>
</dbReference>
<dbReference type="InterPro" id="IPR051043">
    <property type="entry name" value="Sulfatase_Mod_Factor_Kinase"/>
</dbReference>
<dbReference type="EMBL" id="UINC01022441">
    <property type="protein sequence ID" value="SVA92046.1"/>
    <property type="molecule type" value="Genomic_DNA"/>
</dbReference>
<accession>A0A381ZS33</accession>
<dbReference type="InterPro" id="IPR005532">
    <property type="entry name" value="SUMF_dom"/>
</dbReference>
<evidence type="ECO:0000313" key="2">
    <source>
        <dbReference type="EMBL" id="SVA92046.1"/>
    </source>
</evidence>
<dbReference type="PANTHER" id="PTHR23150">
    <property type="entry name" value="SULFATASE MODIFYING FACTOR 1, 2"/>
    <property type="match status" value="1"/>
</dbReference>
<sequence>MALSDSISLFKISKIMDSLKNIIFYFFFILILACSSEEVNNSVNDHGDIATFDNFQESFKFETITIAPEDEVIANKAPKGMVFIKGGCFVLGNNYAQVDEAPEHEACVDDFYLDEYEVTQARWEKVMGFNPSKFIGSNRPVEQVTFYDAQEFAENTGCRLPTEAEWEYAARGHADARYFWGNMMNGEYAWFEDNSTAQTHAVGKTKPNQFGVYDMMGNVWEWVADWYDAAYPRGKQVNPTGVTKGDFKVVRGGAFDSSAGGLRITNRTWLHPKNKVFPKVTTHGQIMNEIYNYVGFRCAQSVTQVSK</sequence>
<proteinExistence type="predicted"/>
<dbReference type="InterPro" id="IPR016187">
    <property type="entry name" value="CTDL_fold"/>
</dbReference>